<evidence type="ECO:0000313" key="3">
    <source>
        <dbReference type="EMBL" id="MPR33108.1"/>
    </source>
</evidence>
<feature type="domain" description="DUF2846" evidence="2">
    <location>
        <begin position="35"/>
        <end position="118"/>
    </location>
</feature>
<protein>
    <submittedName>
        <fullName evidence="3">DUF2846 domain-containing protein</fullName>
    </submittedName>
</protein>
<gene>
    <name evidence="3" type="ORF">GBK04_07000</name>
</gene>
<sequence>MNKLFSITLLPIVALLFAIQPEADTLSNKVPTPAADPATVYFYRGKQFGSALQNFVLKADGKEICRLSVKRYVIYKGQPGKVAFSAVEGGLAIPKKEMLELELEAGKSYYVQCDVKSGLVTTRMEMTEVTESTAKKKMEGLEADNCMSKAQ</sequence>
<dbReference type="InterPro" id="IPR022548">
    <property type="entry name" value="DUF2846"/>
</dbReference>
<dbReference type="EMBL" id="WHLY01000002">
    <property type="protein sequence ID" value="MPR33108.1"/>
    <property type="molecule type" value="Genomic_DNA"/>
</dbReference>
<dbReference type="AlphaFoldDB" id="A0A7C9FYS9"/>
<comment type="caution">
    <text evidence="3">The sequence shown here is derived from an EMBL/GenBank/DDBJ whole genome shotgun (WGS) entry which is preliminary data.</text>
</comment>
<keyword evidence="1" id="KW-0732">Signal</keyword>
<accession>A0A7C9FYS9</accession>
<feature type="chain" id="PRO_5028901425" evidence="1">
    <location>
        <begin position="24"/>
        <end position="151"/>
    </location>
</feature>
<feature type="signal peptide" evidence="1">
    <location>
        <begin position="1"/>
        <end position="23"/>
    </location>
</feature>
<dbReference type="Proteomes" id="UP000479293">
    <property type="component" value="Unassembled WGS sequence"/>
</dbReference>
<evidence type="ECO:0000313" key="4">
    <source>
        <dbReference type="Proteomes" id="UP000479293"/>
    </source>
</evidence>
<organism evidence="3 4">
    <name type="scientific">Salmonirosea aquatica</name>
    <dbReference type="NCBI Taxonomy" id="2654236"/>
    <lineage>
        <taxon>Bacteria</taxon>
        <taxon>Pseudomonadati</taxon>
        <taxon>Bacteroidota</taxon>
        <taxon>Cytophagia</taxon>
        <taxon>Cytophagales</taxon>
        <taxon>Spirosomataceae</taxon>
        <taxon>Salmonirosea</taxon>
    </lineage>
</organism>
<evidence type="ECO:0000259" key="2">
    <source>
        <dbReference type="Pfam" id="PF11008"/>
    </source>
</evidence>
<evidence type="ECO:0000256" key="1">
    <source>
        <dbReference type="SAM" id="SignalP"/>
    </source>
</evidence>
<reference evidence="3 4" key="1">
    <citation type="submission" date="2019-10" db="EMBL/GenBank/DDBJ databases">
        <title>Draft Genome Sequence of Cytophagaceae sp. SJW1-29.</title>
        <authorList>
            <person name="Choi A."/>
        </authorList>
    </citation>
    <scope>NUCLEOTIDE SEQUENCE [LARGE SCALE GENOMIC DNA]</scope>
    <source>
        <strain evidence="3 4">SJW1-29</strain>
    </source>
</reference>
<dbReference type="Pfam" id="PF11008">
    <property type="entry name" value="DUF2846"/>
    <property type="match status" value="1"/>
</dbReference>
<proteinExistence type="predicted"/>
<keyword evidence="4" id="KW-1185">Reference proteome</keyword>
<name>A0A7C9FYS9_9BACT</name>
<dbReference type="RefSeq" id="WP_152758104.1">
    <property type="nucleotide sequence ID" value="NZ_WHLY01000002.1"/>
</dbReference>